<dbReference type="SMART" id="SM00258">
    <property type="entry name" value="SAND"/>
    <property type="match status" value="1"/>
</dbReference>
<dbReference type="GO" id="GO:0005634">
    <property type="term" value="C:nucleus"/>
    <property type="evidence" value="ECO:0007669"/>
    <property type="project" value="InterPro"/>
</dbReference>
<evidence type="ECO:0000313" key="5">
    <source>
        <dbReference type="EMBL" id="OWK05880.1"/>
    </source>
</evidence>
<organism evidence="5 6">
    <name type="scientific">Cervus elaphus hippelaphus</name>
    <name type="common">European red deer</name>
    <dbReference type="NCBI Taxonomy" id="46360"/>
    <lineage>
        <taxon>Eukaryota</taxon>
        <taxon>Metazoa</taxon>
        <taxon>Chordata</taxon>
        <taxon>Craniata</taxon>
        <taxon>Vertebrata</taxon>
        <taxon>Euteleostomi</taxon>
        <taxon>Mammalia</taxon>
        <taxon>Eutheria</taxon>
        <taxon>Laurasiatheria</taxon>
        <taxon>Artiodactyla</taxon>
        <taxon>Ruminantia</taxon>
        <taxon>Pecora</taxon>
        <taxon>Cervidae</taxon>
        <taxon>Cervinae</taxon>
        <taxon>Cervus</taxon>
    </lineage>
</organism>
<dbReference type="GO" id="GO:0000981">
    <property type="term" value="F:DNA-binding transcription factor activity, RNA polymerase II-specific"/>
    <property type="evidence" value="ECO:0007669"/>
    <property type="project" value="TreeGrafter"/>
</dbReference>
<dbReference type="InterPro" id="IPR010919">
    <property type="entry name" value="SAND-like_dom_sf"/>
</dbReference>
<dbReference type="InterPro" id="IPR004865">
    <property type="entry name" value="HSR_dom"/>
</dbReference>
<proteinExistence type="predicted"/>
<dbReference type="EMBL" id="MKHE01000019">
    <property type="protein sequence ID" value="OWK05880.1"/>
    <property type="molecule type" value="Genomic_DNA"/>
</dbReference>
<dbReference type="PANTHER" id="PTHR46386:SF11">
    <property type="entry name" value="AUTOIMMUNE REGULATOR"/>
    <property type="match status" value="1"/>
</dbReference>
<evidence type="ECO:0000256" key="1">
    <source>
        <dbReference type="ARBA" id="ARBA00022553"/>
    </source>
</evidence>
<accession>A0A212CIX7</accession>
<feature type="compositionally biased region" description="Basic and acidic residues" evidence="2">
    <location>
        <begin position="48"/>
        <end position="59"/>
    </location>
</feature>
<gene>
    <name evidence="5" type="ORF">Celaphus_00012865</name>
</gene>
<sequence>MAGEARAGGDAALRRLLRLHRTEIAVAVDSAFPLLHALADHDVVPEDKFQAKPAKKPDSNAEPQRLPLGNGIQTMSTSVQRAMAVSSGDVPGARGAVEGILIQQVFESGGSKKCIQVGGEFYTPSKFEDPTGGKNKTRSSSLKTLVRAKGTQAPAPGGGDPRAGPRDRAPAPPALPSEPQLHQAFPGLRSAEEARALPREPPPGTDAAVTYKHLLAPPSAAPLPVLDPSALRPLLCVGPEGQQHSFDGILQWAIQSMSRPLAEAPTFPS</sequence>
<name>A0A212CIX7_CEREH</name>
<dbReference type="Pfam" id="PF01342">
    <property type="entry name" value="SAND"/>
    <property type="match status" value="1"/>
</dbReference>
<dbReference type="InterPro" id="IPR008087">
    <property type="entry name" value="AIRE"/>
</dbReference>
<keyword evidence="6" id="KW-1185">Reference proteome</keyword>
<keyword evidence="1" id="KW-0597">Phosphoprotein</keyword>
<dbReference type="Gene3D" id="3.10.390.10">
    <property type="entry name" value="SAND domain-like"/>
    <property type="match status" value="1"/>
</dbReference>
<dbReference type="GO" id="GO:0005737">
    <property type="term" value="C:cytoplasm"/>
    <property type="evidence" value="ECO:0007669"/>
    <property type="project" value="InterPro"/>
</dbReference>
<dbReference type="Pfam" id="PF03172">
    <property type="entry name" value="HSR"/>
    <property type="match status" value="1"/>
</dbReference>
<feature type="region of interest" description="Disordered" evidence="2">
    <location>
        <begin position="48"/>
        <end position="69"/>
    </location>
</feature>
<dbReference type="GO" id="GO:0003677">
    <property type="term" value="F:DNA binding"/>
    <property type="evidence" value="ECO:0007669"/>
    <property type="project" value="InterPro"/>
</dbReference>
<dbReference type="PROSITE" id="PS50864">
    <property type="entry name" value="SAND"/>
    <property type="match status" value="1"/>
</dbReference>
<dbReference type="GO" id="GO:0045182">
    <property type="term" value="F:translation regulator activity"/>
    <property type="evidence" value="ECO:0007669"/>
    <property type="project" value="InterPro"/>
</dbReference>
<dbReference type="Proteomes" id="UP000242450">
    <property type="component" value="Chromosome 19"/>
</dbReference>
<feature type="domain" description="SAND" evidence="3">
    <location>
        <begin position="72"/>
        <end position="198"/>
    </location>
</feature>
<feature type="domain" description="HSR" evidence="4">
    <location>
        <begin position="1"/>
        <end position="111"/>
    </location>
</feature>
<dbReference type="PROSITE" id="PS51414">
    <property type="entry name" value="HSR"/>
    <property type="match status" value="1"/>
</dbReference>
<dbReference type="PANTHER" id="PTHR46386">
    <property type="entry name" value="NUCLEAR BODY PROTEIN SP140"/>
    <property type="match status" value="1"/>
</dbReference>
<evidence type="ECO:0000259" key="3">
    <source>
        <dbReference type="PROSITE" id="PS50864"/>
    </source>
</evidence>
<comment type="caution">
    <text evidence="5">The sequence shown here is derived from an EMBL/GenBank/DDBJ whole genome shotgun (WGS) entry which is preliminary data.</text>
</comment>
<dbReference type="PRINTS" id="PR01711">
    <property type="entry name" value="AIREGULATOR"/>
</dbReference>
<dbReference type="OrthoDB" id="787137at2759"/>
<dbReference type="InterPro" id="IPR000770">
    <property type="entry name" value="SAND_dom"/>
</dbReference>
<protein>
    <submittedName>
        <fullName evidence="5">Uncharacterized protein</fullName>
    </submittedName>
</protein>
<evidence type="ECO:0000259" key="4">
    <source>
        <dbReference type="PROSITE" id="PS51414"/>
    </source>
</evidence>
<reference evidence="5 6" key="1">
    <citation type="journal article" date="2018" name="Mol. Genet. Genomics">
        <title>The red deer Cervus elaphus genome CerEla1.0: sequencing, annotating, genes, and chromosomes.</title>
        <authorList>
            <person name="Bana N.A."/>
            <person name="Nyiri A."/>
            <person name="Nagy J."/>
            <person name="Frank K."/>
            <person name="Nagy T."/>
            <person name="Steger V."/>
            <person name="Schiller M."/>
            <person name="Lakatos P."/>
            <person name="Sugar L."/>
            <person name="Horn P."/>
            <person name="Barta E."/>
            <person name="Orosz L."/>
        </authorList>
    </citation>
    <scope>NUCLEOTIDE SEQUENCE [LARGE SCALE GENOMIC DNA]</scope>
    <source>
        <strain evidence="5">Hungarian</strain>
    </source>
</reference>
<evidence type="ECO:0000256" key="2">
    <source>
        <dbReference type="SAM" id="MobiDB-lite"/>
    </source>
</evidence>
<dbReference type="GO" id="GO:0006959">
    <property type="term" value="P:humoral immune response"/>
    <property type="evidence" value="ECO:0007669"/>
    <property type="project" value="InterPro"/>
</dbReference>
<dbReference type="AlphaFoldDB" id="A0A212CIX7"/>
<evidence type="ECO:0000313" key="6">
    <source>
        <dbReference type="Proteomes" id="UP000242450"/>
    </source>
</evidence>
<feature type="region of interest" description="Disordered" evidence="2">
    <location>
        <begin position="122"/>
        <end position="181"/>
    </location>
</feature>
<dbReference type="SUPFAM" id="SSF63763">
    <property type="entry name" value="SAND domain-like"/>
    <property type="match status" value="1"/>
</dbReference>
<dbReference type="InterPro" id="IPR043563">
    <property type="entry name" value="Sp110/Sp140/Sp140L-like"/>
</dbReference>
<dbReference type="FunFam" id="3.10.390.10:FF:000006">
    <property type="entry name" value="Autoimmune regulator"/>
    <property type="match status" value="1"/>
</dbReference>